<dbReference type="EMBL" id="JASJQH010007514">
    <property type="protein sequence ID" value="KAK9708026.1"/>
    <property type="molecule type" value="Genomic_DNA"/>
</dbReference>
<dbReference type="SUPFAM" id="SSF51735">
    <property type="entry name" value="NAD(P)-binding Rossmann-fold domains"/>
    <property type="match status" value="1"/>
</dbReference>
<evidence type="ECO:0000313" key="9">
    <source>
        <dbReference type="Proteomes" id="UP001479436"/>
    </source>
</evidence>
<sequence length="363" mass="40453">MTPNIFSRIRGVDAPTNIEKSKDAVRIGILGAARIAPQSLIGPAAGLSDVSIVAVAARDIKRAQEYADQHKIPRAYGSYDELLSDADVEAIYNPLPNALHYEWTLKALQAGKHVLIEKPAVSNSDEARRIEEEMQKHPNLIVLENYHYQFHPALLRFRDIIHNGSIGRIKSVSAVIRLPNMFGLDDIRFNYELAGGINMDLGCYAISALRFITDMEPLSVTEAAPTIVKEDIDGEMNATLQFPDGITGNIHVSMIESWLNFYNFLPLFTVIGEEGEASISAFVLPHMYHTITVKYSNTGETKYEKIYEEGRSSYQYSLKAFASKIRGLPTNYWYPFAKSIGNAVSVDMVYEAANMKLRGKPSA</sequence>
<comment type="similarity">
    <text evidence="1">Belongs to the Gfo/Idh/MocA family.</text>
</comment>
<evidence type="ECO:0000259" key="7">
    <source>
        <dbReference type="Pfam" id="PF22725"/>
    </source>
</evidence>
<comment type="caution">
    <text evidence="8">The sequence shown here is derived from an EMBL/GenBank/DDBJ whole genome shotgun (WGS) entry which is preliminary data.</text>
</comment>
<gene>
    <name evidence="8" type="ORF">K7432_009867</name>
</gene>
<name>A0ABR2VWD9_9FUNG</name>
<evidence type="ECO:0000313" key="8">
    <source>
        <dbReference type="EMBL" id="KAK9708026.1"/>
    </source>
</evidence>
<dbReference type="SUPFAM" id="SSF55347">
    <property type="entry name" value="Glyceraldehyde-3-phosphate dehydrogenase-like, C-terminal domain"/>
    <property type="match status" value="1"/>
</dbReference>
<dbReference type="InterPro" id="IPR000683">
    <property type="entry name" value="Gfo/Idh/MocA-like_OxRdtase_N"/>
</dbReference>
<feature type="domain" description="Gfo/Idh/MocA-like oxidoreductase N-terminal" evidence="6">
    <location>
        <begin position="25"/>
        <end position="141"/>
    </location>
</feature>
<protein>
    <recommendedName>
        <fullName evidence="3">D-xylose 1-dehydrogenase (NADP(+), D-xylono-1,5-lactone-forming)</fullName>
        <ecNumber evidence="3">1.1.1.179</ecNumber>
    </recommendedName>
    <alternativeName>
        <fullName evidence="4">D-xylose-NADP dehydrogenase</fullName>
    </alternativeName>
</protein>
<dbReference type="Pfam" id="PF01408">
    <property type="entry name" value="GFO_IDH_MocA"/>
    <property type="match status" value="1"/>
</dbReference>
<evidence type="ECO:0000256" key="5">
    <source>
        <dbReference type="ARBA" id="ARBA00049233"/>
    </source>
</evidence>
<evidence type="ECO:0000256" key="2">
    <source>
        <dbReference type="ARBA" id="ARBA00023002"/>
    </source>
</evidence>
<dbReference type="EC" id="1.1.1.179" evidence="3"/>
<dbReference type="PANTHER" id="PTHR22604:SF105">
    <property type="entry name" value="TRANS-1,2-DIHYDROBENZENE-1,2-DIOL DEHYDROGENASE"/>
    <property type="match status" value="1"/>
</dbReference>
<feature type="domain" description="GFO/IDH/MocA-like oxidoreductase" evidence="7">
    <location>
        <begin position="156"/>
        <end position="277"/>
    </location>
</feature>
<dbReference type="InterPro" id="IPR050984">
    <property type="entry name" value="Gfo/Idh/MocA_domain"/>
</dbReference>
<reference evidence="8 9" key="1">
    <citation type="submission" date="2023-04" db="EMBL/GenBank/DDBJ databases">
        <title>Genome of Basidiobolus ranarum AG-B5.</title>
        <authorList>
            <person name="Stajich J.E."/>
            <person name="Carter-House D."/>
            <person name="Gryganskyi A."/>
        </authorList>
    </citation>
    <scope>NUCLEOTIDE SEQUENCE [LARGE SCALE GENOMIC DNA]</scope>
    <source>
        <strain evidence="8 9">AG-B5</strain>
    </source>
</reference>
<accession>A0ABR2VWD9</accession>
<dbReference type="Proteomes" id="UP001479436">
    <property type="component" value="Unassembled WGS sequence"/>
</dbReference>
<dbReference type="Pfam" id="PF22725">
    <property type="entry name" value="GFO_IDH_MocA_C3"/>
    <property type="match status" value="1"/>
</dbReference>
<dbReference type="Gene3D" id="3.40.50.720">
    <property type="entry name" value="NAD(P)-binding Rossmann-like Domain"/>
    <property type="match status" value="1"/>
</dbReference>
<evidence type="ECO:0000259" key="6">
    <source>
        <dbReference type="Pfam" id="PF01408"/>
    </source>
</evidence>
<dbReference type="InterPro" id="IPR036291">
    <property type="entry name" value="NAD(P)-bd_dom_sf"/>
</dbReference>
<dbReference type="PANTHER" id="PTHR22604">
    <property type="entry name" value="OXIDOREDUCTASES"/>
    <property type="match status" value="1"/>
</dbReference>
<organism evidence="8 9">
    <name type="scientific">Basidiobolus ranarum</name>
    <dbReference type="NCBI Taxonomy" id="34480"/>
    <lineage>
        <taxon>Eukaryota</taxon>
        <taxon>Fungi</taxon>
        <taxon>Fungi incertae sedis</taxon>
        <taxon>Zoopagomycota</taxon>
        <taxon>Entomophthoromycotina</taxon>
        <taxon>Basidiobolomycetes</taxon>
        <taxon>Basidiobolales</taxon>
        <taxon>Basidiobolaceae</taxon>
        <taxon>Basidiobolus</taxon>
    </lineage>
</organism>
<keyword evidence="2" id="KW-0560">Oxidoreductase</keyword>
<proteinExistence type="inferred from homology"/>
<dbReference type="InterPro" id="IPR055170">
    <property type="entry name" value="GFO_IDH_MocA-like_dom"/>
</dbReference>
<evidence type="ECO:0000256" key="1">
    <source>
        <dbReference type="ARBA" id="ARBA00010928"/>
    </source>
</evidence>
<comment type="catalytic activity">
    <reaction evidence="5">
        <text>D-xylose + NADP(+) = D-xylono-1,5-lactone + NADPH + H(+)</text>
        <dbReference type="Rhea" id="RHEA:22000"/>
        <dbReference type="ChEBI" id="CHEBI:15378"/>
        <dbReference type="ChEBI" id="CHEBI:15867"/>
        <dbReference type="ChEBI" id="CHEBI:53455"/>
        <dbReference type="ChEBI" id="CHEBI:57783"/>
        <dbReference type="ChEBI" id="CHEBI:58349"/>
        <dbReference type="EC" id="1.1.1.179"/>
    </reaction>
</comment>
<evidence type="ECO:0000256" key="3">
    <source>
        <dbReference type="ARBA" id="ARBA00038984"/>
    </source>
</evidence>
<evidence type="ECO:0000256" key="4">
    <source>
        <dbReference type="ARBA" id="ARBA00042988"/>
    </source>
</evidence>
<dbReference type="Gene3D" id="3.30.360.10">
    <property type="entry name" value="Dihydrodipicolinate Reductase, domain 2"/>
    <property type="match status" value="1"/>
</dbReference>
<keyword evidence="9" id="KW-1185">Reference proteome</keyword>